<evidence type="ECO:0000313" key="1">
    <source>
        <dbReference type="EMBL" id="KAF0541988.1"/>
    </source>
</evidence>
<name>A0A8H4AXG5_GIGMA</name>
<dbReference type="Proteomes" id="UP000439903">
    <property type="component" value="Unassembled WGS sequence"/>
</dbReference>
<gene>
    <name evidence="1" type="ORF">F8M41_004858</name>
</gene>
<accession>A0A8H4AXG5</accession>
<dbReference type="InterPro" id="IPR032675">
    <property type="entry name" value="LRR_dom_sf"/>
</dbReference>
<comment type="caution">
    <text evidence="1">The sequence shown here is derived from an EMBL/GenBank/DDBJ whole genome shotgun (WGS) entry which is preliminary data.</text>
</comment>
<dbReference type="Pfam" id="PF13516">
    <property type="entry name" value="LRR_6"/>
    <property type="match status" value="1"/>
</dbReference>
<dbReference type="SUPFAM" id="SSF52047">
    <property type="entry name" value="RNI-like"/>
    <property type="match status" value="1"/>
</dbReference>
<dbReference type="InterPro" id="IPR052394">
    <property type="entry name" value="LRR-containing"/>
</dbReference>
<dbReference type="SMART" id="SM00368">
    <property type="entry name" value="LRR_RI"/>
    <property type="match status" value="2"/>
</dbReference>
<reference evidence="1 2" key="1">
    <citation type="journal article" date="2019" name="Environ. Microbiol.">
        <title>At the nexus of three kingdoms: the genome of the mycorrhizal fungus Gigaspora margarita provides insights into plant, endobacterial and fungal interactions.</title>
        <authorList>
            <person name="Venice F."/>
            <person name="Ghignone S."/>
            <person name="Salvioli di Fossalunga A."/>
            <person name="Amselem J."/>
            <person name="Novero M."/>
            <person name="Xianan X."/>
            <person name="Sedzielewska Toro K."/>
            <person name="Morin E."/>
            <person name="Lipzen A."/>
            <person name="Grigoriev I.V."/>
            <person name="Henrissat B."/>
            <person name="Martin F.M."/>
            <person name="Bonfante P."/>
        </authorList>
    </citation>
    <scope>NUCLEOTIDE SEQUENCE [LARGE SCALE GENOMIC DNA]</scope>
    <source>
        <strain evidence="1 2">BEG34</strain>
    </source>
</reference>
<organism evidence="1 2">
    <name type="scientific">Gigaspora margarita</name>
    <dbReference type="NCBI Taxonomy" id="4874"/>
    <lineage>
        <taxon>Eukaryota</taxon>
        <taxon>Fungi</taxon>
        <taxon>Fungi incertae sedis</taxon>
        <taxon>Mucoromycota</taxon>
        <taxon>Glomeromycotina</taxon>
        <taxon>Glomeromycetes</taxon>
        <taxon>Diversisporales</taxon>
        <taxon>Gigasporaceae</taxon>
        <taxon>Gigaspora</taxon>
    </lineage>
</organism>
<dbReference type="EMBL" id="WTPW01000146">
    <property type="protein sequence ID" value="KAF0541988.1"/>
    <property type="molecule type" value="Genomic_DNA"/>
</dbReference>
<dbReference type="PANTHER" id="PTHR24114:SF2">
    <property type="entry name" value="F-BOX DOMAIN-CONTAINING PROTEIN-RELATED"/>
    <property type="match status" value="1"/>
</dbReference>
<dbReference type="Gene3D" id="3.80.10.10">
    <property type="entry name" value="Ribonuclease Inhibitor"/>
    <property type="match status" value="1"/>
</dbReference>
<keyword evidence="2" id="KW-1185">Reference proteome</keyword>
<protein>
    <submittedName>
        <fullName evidence="1">RNI-like protein</fullName>
    </submittedName>
</protein>
<dbReference type="PANTHER" id="PTHR24114">
    <property type="entry name" value="LEUCINE RICH REPEAT FAMILY PROTEIN"/>
    <property type="match status" value="1"/>
</dbReference>
<sequence>MLSEALYDNTTLTHLFLTSNLLVIEGAKALAKVLYKNTTLICLNLENNQFGAEGVKALANTLYKNTTISSLNLSYMVLRSFEVYFSVSITSQLKSSPEK</sequence>
<dbReference type="AlphaFoldDB" id="A0A8H4AXG5"/>
<proteinExistence type="predicted"/>
<evidence type="ECO:0000313" key="2">
    <source>
        <dbReference type="Proteomes" id="UP000439903"/>
    </source>
</evidence>
<dbReference type="InterPro" id="IPR001611">
    <property type="entry name" value="Leu-rich_rpt"/>
</dbReference>
<dbReference type="OrthoDB" id="120976at2759"/>